<keyword evidence="4" id="KW-1185">Reference proteome</keyword>
<dbReference type="EMBL" id="BPLQ01011207">
    <property type="protein sequence ID" value="GIY56595.1"/>
    <property type="molecule type" value="Genomic_DNA"/>
</dbReference>
<dbReference type="Pfam" id="PF02198">
    <property type="entry name" value="SAM_PNT"/>
    <property type="match status" value="1"/>
</dbReference>
<feature type="domain" description="PNT" evidence="2">
    <location>
        <begin position="137"/>
        <end position="221"/>
    </location>
</feature>
<dbReference type="Proteomes" id="UP001054837">
    <property type="component" value="Unassembled WGS sequence"/>
</dbReference>
<name>A0AAV4UGA1_9ARAC</name>
<evidence type="ECO:0000313" key="4">
    <source>
        <dbReference type="Proteomes" id="UP001054837"/>
    </source>
</evidence>
<reference evidence="3 4" key="1">
    <citation type="submission" date="2021-06" db="EMBL/GenBank/DDBJ databases">
        <title>Caerostris darwini draft genome.</title>
        <authorList>
            <person name="Kono N."/>
            <person name="Arakawa K."/>
        </authorList>
    </citation>
    <scope>NUCLEOTIDE SEQUENCE [LARGE SCALE GENOMIC DNA]</scope>
</reference>
<dbReference type="InterPro" id="IPR003118">
    <property type="entry name" value="Pointed_dom"/>
</dbReference>
<dbReference type="AlphaFoldDB" id="A0AAV4UGA1"/>
<evidence type="ECO:0000313" key="3">
    <source>
        <dbReference type="EMBL" id="GIY56595.1"/>
    </source>
</evidence>
<evidence type="ECO:0000259" key="2">
    <source>
        <dbReference type="PROSITE" id="PS51433"/>
    </source>
</evidence>
<dbReference type="PROSITE" id="PS51433">
    <property type="entry name" value="PNT"/>
    <property type="match status" value="1"/>
</dbReference>
<dbReference type="SMART" id="SM00251">
    <property type="entry name" value="SAM_PNT"/>
    <property type="match status" value="1"/>
</dbReference>
<proteinExistence type="predicted"/>
<dbReference type="CDD" id="cd08536">
    <property type="entry name" value="SAM_PNT-Mae"/>
    <property type="match status" value="1"/>
</dbReference>
<gene>
    <name evidence="3" type="primary">AVEN_124834_1</name>
    <name evidence="3" type="ORF">CDAR_98151</name>
</gene>
<feature type="region of interest" description="Disordered" evidence="1">
    <location>
        <begin position="13"/>
        <end position="33"/>
    </location>
</feature>
<dbReference type="FunFam" id="1.10.150.50:FF:000061">
    <property type="entry name" value="Ets DNA-binding protein pokkuri"/>
    <property type="match status" value="1"/>
</dbReference>
<sequence length="224" mass="25799">MHPIGRRKFTVSCLRKKSQSNKSRTGAKRKLLPPPLLSSGIRITTPRECHRRTSYILRFSLRTSSSERIHLLFKHRNMLYPVECGTFPSMAWPDRELSSLSVLPGHSQMWGKQKLASIYSALEDYSKQKHAHKANNALLTSQAIDRNEPNLPLDPRQWSREDVARWIHHVSTSHHLPTVHLDRFAMNGKALCLMSMDMFVSRVPLGGKLLYKDFQLKLSRALYS</sequence>
<comment type="caution">
    <text evidence="3">The sequence shown here is derived from an EMBL/GenBank/DDBJ whole genome shotgun (WGS) entry which is preliminary data.</text>
</comment>
<feature type="compositionally biased region" description="Basic residues" evidence="1">
    <location>
        <begin position="13"/>
        <end position="31"/>
    </location>
</feature>
<protein>
    <submittedName>
        <fullName evidence="3">PNT domain-containing protein</fullName>
    </submittedName>
</protein>
<evidence type="ECO:0000256" key="1">
    <source>
        <dbReference type="SAM" id="MobiDB-lite"/>
    </source>
</evidence>
<dbReference type="InterPro" id="IPR013761">
    <property type="entry name" value="SAM/pointed_sf"/>
</dbReference>
<dbReference type="GO" id="GO:0043565">
    <property type="term" value="F:sequence-specific DNA binding"/>
    <property type="evidence" value="ECO:0007669"/>
    <property type="project" value="InterPro"/>
</dbReference>
<organism evidence="3 4">
    <name type="scientific">Caerostris darwini</name>
    <dbReference type="NCBI Taxonomy" id="1538125"/>
    <lineage>
        <taxon>Eukaryota</taxon>
        <taxon>Metazoa</taxon>
        <taxon>Ecdysozoa</taxon>
        <taxon>Arthropoda</taxon>
        <taxon>Chelicerata</taxon>
        <taxon>Arachnida</taxon>
        <taxon>Araneae</taxon>
        <taxon>Araneomorphae</taxon>
        <taxon>Entelegynae</taxon>
        <taxon>Araneoidea</taxon>
        <taxon>Araneidae</taxon>
        <taxon>Caerostris</taxon>
    </lineage>
</organism>
<accession>A0AAV4UGA1</accession>
<dbReference type="SUPFAM" id="SSF47769">
    <property type="entry name" value="SAM/Pointed domain"/>
    <property type="match status" value="1"/>
</dbReference>
<dbReference type="Gene3D" id="1.10.150.50">
    <property type="entry name" value="Transcription Factor, Ets-1"/>
    <property type="match status" value="1"/>
</dbReference>